<dbReference type="Proteomes" id="UP000019438">
    <property type="component" value="Chromosome"/>
</dbReference>
<dbReference type="InterPro" id="IPR014710">
    <property type="entry name" value="RmlC-like_jellyroll"/>
</dbReference>
<dbReference type="GO" id="GO:0019305">
    <property type="term" value="P:dTDP-rhamnose biosynthetic process"/>
    <property type="evidence" value="ECO:0007669"/>
    <property type="project" value="UniProtKB-UniRule"/>
</dbReference>
<organism evidence="8 9">
    <name type="scientific">Granulibacter bethesdensis</name>
    <dbReference type="NCBI Taxonomy" id="364410"/>
    <lineage>
        <taxon>Bacteria</taxon>
        <taxon>Pseudomonadati</taxon>
        <taxon>Pseudomonadota</taxon>
        <taxon>Alphaproteobacteria</taxon>
        <taxon>Acetobacterales</taxon>
        <taxon>Acetobacteraceae</taxon>
        <taxon>Granulibacter</taxon>
    </lineage>
</organism>
<dbReference type="SUPFAM" id="SSF51182">
    <property type="entry name" value="RmlC-like cupins"/>
    <property type="match status" value="1"/>
</dbReference>
<dbReference type="PANTHER" id="PTHR21047">
    <property type="entry name" value="DTDP-6-DEOXY-D-GLUCOSE-3,5 EPIMERASE"/>
    <property type="match status" value="1"/>
</dbReference>
<comment type="pathway">
    <text evidence="7">Carbohydrate biosynthesis; dTDP-L-rhamnose biosynthesis.</text>
</comment>
<feature type="site" description="Participates in a stacking interaction with the thymidine ring of dTDP-4-oxo-6-deoxyglucose" evidence="6">
    <location>
        <position position="138"/>
    </location>
</feature>
<reference evidence="9" key="1">
    <citation type="submission" date="2012-06" db="EMBL/GenBank/DDBJ databases">
        <title>Genome analysis of multiple Granulibacter bethesdensis isolates demonstrates substantial genome diversity.</title>
        <authorList>
            <person name="Greenberg D.E."/>
            <person name="Porcella S.F."/>
            <person name="Zarember K."/>
            <person name="Zelazny A.M."/>
            <person name="Bruno D."/>
            <person name="Martens C."/>
            <person name="Barbian K.D."/>
            <person name="Jaske E."/>
            <person name="Holland S.M."/>
        </authorList>
    </citation>
    <scope>NUCLEOTIDE SEQUENCE [LARGE SCALE GENOMIC DNA]</scope>
    <source>
        <strain evidence="9">CGDNIH3</strain>
    </source>
</reference>
<protein>
    <recommendedName>
        <fullName evidence="4 7">dTDP-4-dehydrorhamnose 3,5-epimerase</fullName>
        <ecNumber evidence="3 7">5.1.3.13</ecNumber>
    </recommendedName>
    <alternativeName>
        <fullName evidence="7">Thymidine diphospho-4-keto-rhamnose 3,5-epimerase</fullName>
    </alternativeName>
</protein>
<evidence type="ECO:0000313" key="9">
    <source>
        <dbReference type="Proteomes" id="UP000019438"/>
    </source>
</evidence>
<evidence type="ECO:0000256" key="2">
    <source>
        <dbReference type="ARBA" id="ARBA00001997"/>
    </source>
</evidence>
<dbReference type="GO" id="GO:0005829">
    <property type="term" value="C:cytosol"/>
    <property type="evidence" value="ECO:0007669"/>
    <property type="project" value="TreeGrafter"/>
</dbReference>
<dbReference type="GO" id="GO:0008830">
    <property type="term" value="F:dTDP-4-dehydrorhamnose 3,5-epimerase activity"/>
    <property type="evidence" value="ECO:0007669"/>
    <property type="project" value="UniProtKB-UniRule"/>
</dbReference>
<evidence type="ECO:0000313" key="8">
    <source>
        <dbReference type="EMBL" id="AHJ61848.1"/>
    </source>
</evidence>
<evidence type="ECO:0000256" key="7">
    <source>
        <dbReference type="RuleBase" id="RU364069"/>
    </source>
</evidence>
<dbReference type="GO" id="GO:0000271">
    <property type="term" value="P:polysaccharide biosynthetic process"/>
    <property type="evidence" value="ECO:0007669"/>
    <property type="project" value="TreeGrafter"/>
</dbReference>
<dbReference type="EMBL" id="CP003181">
    <property type="protein sequence ID" value="AHJ61848.1"/>
    <property type="molecule type" value="Genomic_DNA"/>
</dbReference>
<comment type="similarity">
    <text evidence="7">Belongs to the dTDP-4-dehydrorhamnose 3,5-epimerase family.</text>
</comment>
<dbReference type="AlphaFoldDB" id="A0AAN0RBL2"/>
<dbReference type="InterPro" id="IPR011051">
    <property type="entry name" value="RmlC_Cupin_sf"/>
</dbReference>
<feature type="active site" description="Proton acceptor" evidence="5">
    <location>
        <position position="62"/>
    </location>
</feature>
<evidence type="ECO:0000256" key="6">
    <source>
        <dbReference type="PIRSR" id="PIRSR600888-3"/>
    </source>
</evidence>
<dbReference type="NCBIfam" id="TIGR01221">
    <property type="entry name" value="rmlC"/>
    <property type="match status" value="1"/>
</dbReference>
<evidence type="ECO:0000256" key="4">
    <source>
        <dbReference type="ARBA" id="ARBA00019595"/>
    </source>
</evidence>
<name>A0AAN0RBL2_9PROT</name>
<dbReference type="CDD" id="cd00438">
    <property type="entry name" value="cupin_RmlC"/>
    <property type="match status" value="1"/>
</dbReference>
<dbReference type="GeneID" id="69744354"/>
<evidence type="ECO:0000256" key="5">
    <source>
        <dbReference type="PIRSR" id="PIRSR600888-1"/>
    </source>
</evidence>
<dbReference type="Gene3D" id="2.60.120.10">
    <property type="entry name" value="Jelly Rolls"/>
    <property type="match status" value="1"/>
</dbReference>
<proteinExistence type="inferred from homology"/>
<comment type="function">
    <text evidence="2 7">Catalyzes the epimerization of the C3' and C5'positions of dTDP-6-deoxy-D-xylo-4-hexulose, forming dTDP-6-deoxy-L-lyxo-4-hexulose.</text>
</comment>
<dbReference type="InterPro" id="IPR000888">
    <property type="entry name" value="RmlC-like"/>
</dbReference>
<gene>
    <name evidence="8" type="ORF">GbCGDNIH3_0104</name>
</gene>
<accession>A0AAN0RBL2</accession>
<feature type="active site" description="Proton donor" evidence="5">
    <location>
        <position position="132"/>
    </location>
</feature>
<dbReference type="PANTHER" id="PTHR21047:SF2">
    <property type="entry name" value="THYMIDINE DIPHOSPHO-4-KETO-RHAMNOSE 3,5-EPIMERASE"/>
    <property type="match status" value="1"/>
</dbReference>
<sequence length="188" mass="21018">MKFERLAIPEVILVTPDRFGDNRGFFSETYQHRKYAEGGISGTFVQDNHSLSAQRGTIRGLHCQVAPNVQGKLVRCVRGAIWDVAVDARTGSPTYGQWVAAELSAENWQQLWVPGGFLHAFCTLQPDTEVIYKVTGDYDKSAERGVIWNDAELDLPWPVAPEEVVTSEKDLQLPPFSAAKGWFTYGEQ</sequence>
<evidence type="ECO:0000256" key="3">
    <source>
        <dbReference type="ARBA" id="ARBA00012098"/>
    </source>
</evidence>
<dbReference type="KEGG" id="gbh:GbCGDNIH2_0104"/>
<comment type="catalytic activity">
    <reaction evidence="1 7">
        <text>dTDP-4-dehydro-6-deoxy-alpha-D-glucose = dTDP-4-dehydro-beta-L-rhamnose</text>
        <dbReference type="Rhea" id="RHEA:16969"/>
        <dbReference type="ChEBI" id="CHEBI:57649"/>
        <dbReference type="ChEBI" id="CHEBI:62830"/>
        <dbReference type="EC" id="5.1.3.13"/>
    </reaction>
</comment>
<dbReference type="RefSeq" id="WP_011630812.1">
    <property type="nucleotide sequence ID" value="NZ_CP003181.2"/>
</dbReference>
<dbReference type="Pfam" id="PF00908">
    <property type="entry name" value="dTDP_sugar_isom"/>
    <property type="match status" value="1"/>
</dbReference>
<keyword evidence="7 8" id="KW-0413">Isomerase</keyword>
<evidence type="ECO:0000256" key="1">
    <source>
        <dbReference type="ARBA" id="ARBA00001298"/>
    </source>
</evidence>
<dbReference type="KEGG" id="gbc:GbCGDNIH3_0104"/>
<comment type="subunit">
    <text evidence="7">Homodimer.</text>
</comment>
<dbReference type="EC" id="5.1.3.13" evidence="3 7"/>